<feature type="transmembrane region" description="Helical" evidence="3">
    <location>
        <begin position="117"/>
        <end position="136"/>
    </location>
</feature>
<evidence type="ECO:0000256" key="2">
    <source>
        <dbReference type="SAM" id="MobiDB-lite"/>
    </source>
</evidence>
<evidence type="ECO:0000259" key="4">
    <source>
        <dbReference type="PROSITE" id="PS50943"/>
    </source>
</evidence>
<feature type="region of interest" description="Disordered" evidence="2">
    <location>
        <begin position="163"/>
        <end position="185"/>
    </location>
</feature>
<evidence type="ECO:0000256" key="1">
    <source>
        <dbReference type="ARBA" id="ARBA00023125"/>
    </source>
</evidence>
<dbReference type="Proteomes" id="UP001314681">
    <property type="component" value="Unassembled WGS sequence"/>
</dbReference>
<dbReference type="InterPro" id="IPR001387">
    <property type="entry name" value="Cro/C1-type_HTH"/>
</dbReference>
<feature type="compositionally biased region" description="Basic and acidic residues" evidence="2">
    <location>
        <begin position="92"/>
        <end position="107"/>
    </location>
</feature>
<reference evidence="5 6" key="1">
    <citation type="submission" date="2021-06" db="EMBL/GenBank/DDBJ databases">
        <title>Description of novel taxa of the family Lachnospiraceae.</title>
        <authorList>
            <person name="Chaplin A.V."/>
            <person name="Sokolova S.R."/>
            <person name="Pikina A.P."/>
            <person name="Korzhanova M."/>
            <person name="Belova V."/>
            <person name="Korostin D."/>
            <person name="Efimov B.A."/>
        </authorList>
    </citation>
    <scope>NUCLEOTIDE SEQUENCE [LARGE SCALE GENOMIC DNA]</scope>
    <source>
        <strain evidence="5 6">ASD4241</strain>
    </source>
</reference>
<protein>
    <submittedName>
        <fullName evidence="5">Helix-turn-helix domain-containing protein</fullName>
    </submittedName>
</protein>
<dbReference type="EMBL" id="JAHQCX010000009">
    <property type="protein sequence ID" value="MBU9727220.1"/>
    <property type="molecule type" value="Genomic_DNA"/>
</dbReference>
<keyword evidence="3" id="KW-0812">Transmembrane</keyword>
<dbReference type="Gene3D" id="1.10.260.40">
    <property type="entry name" value="lambda repressor-like DNA-binding domains"/>
    <property type="match status" value="1"/>
</dbReference>
<keyword evidence="6" id="KW-1185">Reference proteome</keyword>
<dbReference type="PANTHER" id="PTHR46558:SF11">
    <property type="entry name" value="HTH-TYPE TRANSCRIPTIONAL REGULATOR XRE"/>
    <property type="match status" value="1"/>
</dbReference>
<dbReference type="SUPFAM" id="SSF47413">
    <property type="entry name" value="lambda repressor-like DNA-binding domains"/>
    <property type="match status" value="1"/>
</dbReference>
<accession>A0ABS6K9M3</accession>
<sequence length="301" mass="33893">MMLGEKIKNLRERNGYSQERLAEQLGVSRQAVSKWETGLSRPDMGNLIALAKLFHISFDELIGNGEADRTAEPASMEGPFDSEATGISENSQDIREEDYARRSSAEKQKMPGKKSRIFFTAGCMFVLLLCGYLYFYHFDTKGIGNLDSGKTGSGYLDSGGSETGNMVLSEFDPGNSGIERPKTEHPEDMNLDQPQDSLNAVESVQFQTVVQNFANAYFRSDPKEAAQYSVIAEEEIEVYPEDISEDLAYMVLKWDPEDLSDQPVRVQYQWQLKGSDSADYLGLEVMKINDEWKVTLCYLEK</sequence>
<proteinExistence type="predicted"/>
<name>A0ABS6K9M3_9FIRM</name>
<dbReference type="Pfam" id="PF01381">
    <property type="entry name" value="HTH_3"/>
    <property type="match status" value="1"/>
</dbReference>
<gene>
    <name evidence="5" type="ORF">KTH90_14470</name>
</gene>
<keyword evidence="1" id="KW-0238">DNA-binding</keyword>
<feature type="region of interest" description="Disordered" evidence="2">
    <location>
        <begin position="69"/>
        <end position="107"/>
    </location>
</feature>
<organism evidence="5 6">
    <name type="scientific">Diplocloster modestus</name>
    <dbReference type="NCBI Taxonomy" id="2850322"/>
    <lineage>
        <taxon>Bacteria</taxon>
        <taxon>Bacillati</taxon>
        <taxon>Bacillota</taxon>
        <taxon>Clostridia</taxon>
        <taxon>Lachnospirales</taxon>
        <taxon>Lachnospiraceae</taxon>
        <taxon>Diplocloster</taxon>
    </lineage>
</organism>
<dbReference type="PROSITE" id="PS50943">
    <property type="entry name" value="HTH_CROC1"/>
    <property type="match status" value="1"/>
</dbReference>
<dbReference type="InterPro" id="IPR010982">
    <property type="entry name" value="Lambda_DNA-bd_dom_sf"/>
</dbReference>
<evidence type="ECO:0000256" key="3">
    <source>
        <dbReference type="SAM" id="Phobius"/>
    </source>
</evidence>
<keyword evidence="3" id="KW-0472">Membrane</keyword>
<dbReference type="SMART" id="SM00530">
    <property type="entry name" value="HTH_XRE"/>
    <property type="match status" value="1"/>
</dbReference>
<feature type="domain" description="HTH cro/C1-type" evidence="4">
    <location>
        <begin position="7"/>
        <end position="61"/>
    </location>
</feature>
<comment type="caution">
    <text evidence="5">The sequence shown here is derived from an EMBL/GenBank/DDBJ whole genome shotgun (WGS) entry which is preliminary data.</text>
</comment>
<dbReference type="PANTHER" id="PTHR46558">
    <property type="entry name" value="TRACRIPTIONAL REGULATORY PROTEIN-RELATED-RELATED"/>
    <property type="match status" value="1"/>
</dbReference>
<evidence type="ECO:0000313" key="5">
    <source>
        <dbReference type="EMBL" id="MBU9727220.1"/>
    </source>
</evidence>
<evidence type="ECO:0000313" key="6">
    <source>
        <dbReference type="Proteomes" id="UP001314681"/>
    </source>
</evidence>
<keyword evidence="3" id="KW-1133">Transmembrane helix</keyword>
<dbReference type="CDD" id="cd00093">
    <property type="entry name" value="HTH_XRE"/>
    <property type="match status" value="1"/>
</dbReference>